<protein>
    <recommendedName>
        <fullName evidence="4">Serine protease</fullName>
    </recommendedName>
</protein>
<dbReference type="AlphaFoldDB" id="A0A2S8F4U9"/>
<dbReference type="EMBL" id="PUIB01000028">
    <property type="protein sequence ID" value="PQO27192.1"/>
    <property type="molecule type" value="Genomic_DNA"/>
</dbReference>
<dbReference type="Proteomes" id="UP000239388">
    <property type="component" value="Unassembled WGS sequence"/>
</dbReference>
<feature type="signal peptide" evidence="1">
    <location>
        <begin position="1"/>
        <end position="29"/>
    </location>
</feature>
<keyword evidence="1" id="KW-0732">Signal</keyword>
<comment type="caution">
    <text evidence="2">The sequence shown here is derived from an EMBL/GenBank/DDBJ whole genome shotgun (WGS) entry which is preliminary data.</text>
</comment>
<dbReference type="InterPro" id="IPR009003">
    <property type="entry name" value="Peptidase_S1_PA"/>
</dbReference>
<reference evidence="2 3" key="1">
    <citation type="submission" date="2018-02" db="EMBL/GenBank/DDBJ databases">
        <title>Comparative genomes isolates from brazilian mangrove.</title>
        <authorList>
            <person name="Araujo J.E."/>
            <person name="Taketani R.G."/>
            <person name="Silva M.C.P."/>
            <person name="Loureco M.V."/>
            <person name="Andreote F.D."/>
        </authorList>
    </citation>
    <scope>NUCLEOTIDE SEQUENCE [LARGE SCALE GENOMIC DNA]</scope>
    <source>
        <strain evidence="2 3">NAP PRIS-MGV</strain>
    </source>
</reference>
<gene>
    <name evidence="2" type="ORF">C5Y98_28520</name>
</gene>
<accession>A0A2S8F4U9</accession>
<evidence type="ECO:0000313" key="3">
    <source>
        <dbReference type="Proteomes" id="UP000239388"/>
    </source>
</evidence>
<dbReference type="Pfam" id="PF13365">
    <property type="entry name" value="Trypsin_2"/>
    <property type="match status" value="1"/>
</dbReference>
<organism evidence="2 3">
    <name type="scientific">Blastopirellula marina</name>
    <dbReference type="NCBI Taxonomy" id="124"/>
    <lineage>
        <taxon>Bacteria</taxon>
        <taxon>Pseudomonadati</taxon>
        <taxon>Planctomycetota</taxon>
        <taxon>Planctomycetia</taxon>
        <taxon>Pirellulales</taxon>
        <taxon>Pirellulaceae</taxon>
        <taxon>Blastopirellula</taxon>
    </lineage>
</organism>
<sequence length="271" mass="29438">MLKVGGTRMMSGHWSVVAVLCFLATSAAAAEADEKNIERWDRVVFLKEVQQEPEKKLQHTHTSSGFLVAEGGQYCLITAGHGAEKTSPKTEIYFRSPEGKTAKVLLGDITADQGDPWHRHLQADLAVARVAIRENSPEAVQQLFALAIPMEDLLATSPRRTTAIEVTGFPMRLGLKPAISPLVMTGRVASRELPISAKWGDETIVLAQAAIAPGISGGAVFAEEPSPDKCRVVGMCIGFLMDNRTEVKLAKIVPSHILMDFMRQEFPPPAN</sequence>
<feature type="chain" id="PRO_5015573386" description="Serine protease" evidence="1">
    <location>
        <begin position="30"/>
        <end position="271"/>
    </location>
</feature>
<evidence type="ECO:0008006" key="4">
    <source>
        <dbReference type="Google" id="ProtNLM"/>
    </source>
</evidence>
<evidence type="ECO:0000313" key="2">
    <source>
        <dbReference type="EMBL" id="PQO27192.1"/>
    </source>
</evidence>
<evidence type="ECO:0000256" key="1">
    <source>
        <dbReference type="SAM" id="SignalP"/>
    </source>
</evidence>
<dbReference type="Gene3D" id="2.40.10.120">
    <property type="match status" value="1"/>
</dbReference>
<name>A0A2S8F4U9_9BACT</name>
<proteinExistence type="predicted"/>
<dbReference type="SUPFAM" id="SSF50494">
    <property type="entry name" value="Trypsin-like serine proteases"/>
    <property type="match status" value="1"/>
</dbReference>